<feature type="domain" description="PAS" evidence="3">
    <location>
        <begin position="341"/>
        <end position="410"/>
    </location>
</feature>
<reference evidence="4 5" key="1">
    <citation type="submission" date="2019-10" db="EMBL/GenBank/DDBJ databases">
        <authorList>
            <person name="Palmer J.M."/>
        </authorList>
    </citation>
    <scope>NUCLEOTIDE SEQUENCE [LARGE SCALE GENOMIC DNA]</scope>
    <source>
        <strain evidence="4 5">TWF694</strain>
    </source>
</reference>
<dbReference type="Gene3D" id="3.30.565.10">
    <property type="entry name" value="Histidine kinase-like ATPase, C-terminal domain"/>
    <property type="match status" value="1"/>
</dbReference>
<protein>
    <submittedName>
        <fullName evidence="4">Uncharacterized protein</fullName>
    </submittedName>
</protein>
<dbReference type="NCBIfam" id="TIGR00229">
    <property type="entry name" value="sensory_box"/>
    <property type="match status" value="1"/>
</dbReference>
<dbReference type="SUPFAM" id="SSF55874">
    <property type="entry name" value="ATPase domain of HSP90 chaperone/DNA topoisomerase II/histidine kinase"/>
    <property type="match status" value="1"/>
</dbReference>
<sequence length="700" mass="79076">MCASRFPSAVYYGPDFTFIYNEGFKEMMPTLHPWSLGKPCWEVWQEGFDEVFVTRFKQVMKGIPTCQEEHEIFITRDSAIEQTFFSWALNPIVDEKGVCAGISNISVDLTARVLASRSFQMFGEIGTRMSAVTNRDEFWGTFLAALQTNQADAPFALVYSRVSDFTESSSYSGSDDRESNSDFAIQYEGSYNIPEGHICIPSRINLDESDEGFAAAFREACGRDFLYLRGDDLLPSYLLEGLNSPFGDPVVAVAIAPIYAHSALGEISGFLVLGLNTRRPFNNDYQLFVRLLVRQLSTSLSTSLFFETEARRNKNLARMAAMEKIILSNQLAVKTSEARASEARFKRFTEIAPVGIYMCDQVGRVTFVNDAWFEITAVPRDFDVENWIEYVHPEDREGLFAGLANIGEAQEPVVQCVRWIKPYTTKDGQVTDRWTVGMSRPEYSEDGALMGYLGVTTSIAEQKLRESTQKKLLEDARELKRQQDNFVDIASHEMRNPLPAVLQLSDTIISSLSSLEKYYGKIDQKLEDEISASIDAAQTILLCANHQKRIVDDILTLSKLDSARLVITPVDVQPIAVVNEAIKMFEQDCLVNDIHMSLKVDEQYWNLSVDWVKLDPTRLLQVLINLLTNAMKSIRSEVVRKIILTLSASSRQPRHLEGLMVFPSVRKLGETSPQGEPIRETPEDSFFLYFEVKDTGKGYE</sequence>
<organism evidence="4 5">
    <name type="scientific">Orbilia ellipsospora</name>
    <dbReference type="NCBI Taxonomy" id="2528407"/>
    <lineage>
        <taxon>Eukaryota</taxon>
        <taxon>Fungi</taxon>
        <taxon>Dikarya</taxon>
        <taxon>Ascomycota</taxon>
        <taxon>Pezizomycotina</taxon>
        <taxon>Orbiliomycetes</taxon>
        <taxon>Orbiliales</taxon>
        <taxon>Orbiliaceae</taxon>
        <taxon>Orbilia</taxon>
    </lineage>
</organism>
<name>A0AAV9XJN2_9PEZI</name>
<dbReference type="Gene3D" id="1.10.287.130">
    <property type="match status" value="1"/>
</dbReference>
<evidence type="ECO:0000313" key="4">
    <source>
        <dbReference type="EMBL" id="KAK6541364.1"/>
    </source>
</evidence>
<dbReference type="PANTHER" id="PTHR43719:SF30">
    <property type="entry name" value="TWO-COMPONENT SYSTEM RESPONSE REGULATOR"/>
    <property type="match status" value="1"/>
</dbReference>
<dbReference type="SUPFAM" id="SSF55785">
    <property type="entry name" value="PYP-like sensor domain (PAS domain)"/>
    <property type="match status" value="1"/>
</dbReference>
<feature type="domain" description="Histidine kinase" evidence="2">
    <location>
        <begin position="489"/>
        <end position="700"/>
    </location>
</feature>
<dbReference type="InterPro" id="IPR050956">
    <property type="entry name" value="2C_system_His_kinase"/>
</dbReference>
<dbReference type="Gene3D" id="3.30.450.20">
    <property type="entry name" value="PAS domain"/>
    <property type="match status" value="2"/>
</dbReference>
<evidence type="ECO:0000259" key="3">
    <source>
        <dbReference type="PROSITE" id="PS50112"/>
    </source>
</evidence>
<gene>
    <name evidence="4" type="ORF">TWF694_007177</name>
</gene>
<dbReference type="PROSITE" id="PS50109">
    <property type="entry name" value="HIS_KIN"/>
    <property type="match status" value="1"/>
</dbReference>
<dbReference type="Proteomes" id="UP001365542">
    <property type="component" value="Unassembled WGS sequence"/>
</dbReference>
<keyword evidence="1" id="KW-0597">Phosphoprotein</keyword>
<dbReference type="CDD" id="cd00082">
    <property type="entry name" value="HisKA"/>
    <property type="match status" value="1"/>
</dbReference>
<dbReference type="PROSITE" id="PS50112">
    <property type="entry name" value="PAS"/>
    <property type="match status" value="1"/>
</dbReference>
<dbReference type="EMBL" id="JAVHJO010000003">
    <property type="protein sequence ID" value="KAK6541364.1"/>
    <property type="molecule type" value="Genomic_DNA"/>
</dbReference>
<dbReference type="InterPro" id="IPR003661">
    <property type="entry name" value="HisK_dim/P_dom"/>
</dbReference>
<dbReference type="CDD" id="cd00130">
    <property type="entry name" value="PAS"/>
    <property type="match status" value="1"/>
</dbReference>
<accession>A0AAV9XJN2</accession>
<keyword evidence="5" id="KW-1185">Reference proteome</keyword>
<dbReference type="Pfam" id="PF13188">
    <property type="entry name" value="PAS_8"/>
    <property type="match status" value="1"/>
</dbReference>
<dbReference type="SUPFAM" id="SSF47384">
    <property type="entry name" value="Homodimeric domain of signal transducing histidine kinase"/>
    <property type="match status" value="1"/>
</dbReference>
<dbReference type="SMART" id="SM00091">
    <property type="entry name" value="PAS"/>
    <property type="match status" value="1"/>
</dbReference>
<dbReference type="InterPro" id="IPR036097">
    <property type="entry name" value="HisK_dim/P_sf"/>
</dbReference>
<dbReference type="InterPro" id="IPR005467">
    <property type="entry name" value="His_kinase_dom"/>
</dbReference>
<evidence type="ECO:0000256" key="1">
    <source>
        <dbReference type="ARBA" id="ARBA00022553"/>
    </source>
</evidence>
<comment type="caution">
    <text evidence="4">The sequence shown here is derived from an EMBL/GenBank/DDBJ whole genome shotgun (WGS) entry which is preliminary data.</text>
</comment>
<proteinExistence type="predicted"/>
<dbReference type="Pfam" id="PF00512">
    <property type="entry name" value="HisKA"/>
    <property type="match status" value="1"/>
</dbReference>
<dbReference type="SMART" id="SM00388">
    <property type="entry name" value="HisKA"/>
    <property type="match status" value="1"/>
</dbReference>
<dbReference type="GO" id="GO:0000155">
    <property type="term" value="F:phosphorelay sensor kinase activity"/>
    <property type="evidence" value="ECO:0007669"/>
    <property type="project" value="InterPro"/>
</dbReference>
<dbReference type="InterPro" id="IPR036890">
    <property type="entry name" value="HATPase_C_sf"/>
</dbReference>
<evidence type="ECO:0000259" key="2">
    <source>
        <dbReference type="PROSITE" id="PS50109"/>
    </source>
</evidence>
<dbReference type="InterPro" id="IPR000014">
    <property type="entry name" value="PAS"/>
</dbReference>
<dbReference type="AlphaFoldDB" id="A0AAV9XJN2"/>
<dbReference type="PANTHER" id="PTHR43719">
    <property type="entry name" value="TWO-COMPONENT HISTIDINE KINASE"/>
    <property type="match status" value="1"/>
</dbReference>
<dbReference type="InterPro" id="IPR035965">
    <property type="entry name" value="PAS-like_dom_sf"/>
</dbReference>
<evidence type="ECO:0000313" key="5">
    <source>
        <dbReference type="Proteomes" id="UP001365542"/>
    </source>
</evidence>